<name>A0A7G3GDA6_9NEIS</name>
<evidence type="ECO:0000313" key="3">
    <source>
        <dbReference type="Proteomes" id="UP000515917"/>
    </source>
</evidence>
<dbReference type="Pfam" id="PF07876">
    <property type="entry name" value="Dabb"/>
    <property type="match status" value="1"/>
</dbReference>
<feature type="domain" description="Stress-response A/B barrel" evidence="1">
    <location>
        <begin position="2"/>
        <end position="95"/>
    </location>
</feature>
<sequence>MILHLVLFKFHESFKWSDIEIIDAETTTRQHPSHISEILGWACGRNISSRIQAADFMVMGLFENQETLSAFIIHPNHHQGVLKWQKLSSWQVIDIDIGNDTTKFFGLFNKWTDFSLPELEELQVS</sequence>
<dbReference type="Proteomes" id="UP000515917">
    <property type="component" value="Chromosome"/>
</dbReference>
<proteinExistence type="predicted"/>
<gene>
    <name evidence="2" type="ORF">C1H71_17180</name>
</gene>
<dbReference type="InterPro" id="IPR011008">
    <property type="entry name" value="Dimeric_a/b-barrel"/>
</dbReference>
<dbReference type="Gene3D" id="3.30.70.100">
    <property type="match status" value="1"/>
</dbReference>
<organism evidence="2 3">
    <name type="scientific">Iodobacter fluviatilis</name>
    <dbReference type="NCBI Taxonomy" id="537"/>
    <lineage>
        <taxon>Bacteria</taxon>
        <taxon>Pseudomonadati</taxon>
        <taxon>Pseudomonadota</taxon>
        <taxon>Betaproteobacteria</taxon>
        <taxon>Neisseriales</taxon>
        <taxon>Chitinibacteraceae</taxon>
        <taxon>Iodobacter</taxon>
    </lineage>
</organism>
<dbReference type="KEGG" id="ifl:C1H71_17180"/>
<dbReference type="EMBL" id="CP025781">
    <property type="protein sequence ID" value="QBC45099.1"/>
    <property type="molecule type" value="Genomic_DNA"/>
</dbReference>
<dbReference type="RefSeq" id="WP_130107611.1">
    <property type="nucleotide sequence ID" value="NZ_CP025781.1"/>
</dbReference>
<evidence type="ECO:0000313" key="2">
    <source>
        <dbReference type="EMBL" id="QBC45099.1"/>
    </source>
</evidence>
<accession>A0A7G3GDA6</accession>
<protein>
    <submittedName>
        <fullName evidence="2">Stress responsive protein</fullName>
    </submittedName>
</protein>
<dbReference type="InterPro" id="IPR013097">
    <property type="entry name" value="Dabb"/>
</dbReference>
<keyword evidence="3" id="KW-1185">Reference proteome</keyword>
<dbReference type="PROSITE" id="PS51502">
    <property type="entry name" value="S_R_A_B_BARREL"/>
    <property type="match status" value="1"/>
</dbReference>
<dbReference type="AlphaFoldDB" id="A0A7G3GDA6"/>
<dbReference type="SMART" id="SM00886">
    <property type="entry name" value="Dabb"/>
    <property type="match status" value="1"/>
</dbReference>
<reference evidence="2 3" key="1">
    <citation type="submission" date="2018-01" db="EMBL/GenBank/DDBJ databases">
        <title>Genome sequence of Iodobacter sp. strain PCH194 isolated from Indian Trans-Himalaya.</title>
        <authorList>
            <person name="Kumar V."/>
            <person name="Thakur V."/>
            <person name="Kumar S."/>
            <person name="Singh D."/>
        </authorList>
    </citation>
    <scope>NUCLEOTIDE SEQUENCE [LARGE SCALE GENOMIC DNA]</scope>
    <source>
        <strain evidence="2 3">PCH194</strain>
    </source>
</reference>
<dbReference type="SUPFAM" id="SSF54909">
    <property type="entry name" value="Dimeric alpha+beta barrel"/>
    <property type="match status" value="1"/>
</dbReference>
<evidence type="ECO:0000259" key="1">
    <source>
        <dbReference type="PROSITE" id="PS51502"/>
    </source>
</evidence>